<evidence type="ECO:0000256" key="1">
    <source>
        <dbReference type="SAM" id="Coils"/>
    </source>
</evidence>
<evidence type="ECO:0000313" key="3">
    <source>
        <dbReference type="EMBL" id="KAF6228091.1"/>
    </source>
</evidence>
<dbReference type="AlphaFoldDB" id="A0A8H6CRV4"/>
<dbReference type="RefSeq" id="XP_037156025.1">
    <property type="nucleotide sequence ID" value="XM_037298689.1"/>
</dbReference>
<organism evidence="3 4">
    <name type="scientific">Letharia lupina</name>
    <dbReference type="NCBI Taxonomy" id="560253"/>
    <lineage>
        <taxon>Eukaryota</taxon>
        <taxon>Fungi</taxon>
        <taxon>Dikarya</taxon>
        <taxon>Ascomycota</taxon>
        <taxon>Pezizomycotina</taxon>
        <taxon>Lecanoromycetes</taxon>
        <taxon>OSLEUM clade</taxon>
        <taxon>Lecanoromycetidae</taxon>
        <taxon>Lecanorales</taxon>
        <taxon>Lecanorineae</taxon>
        <taxon>Parmeliaceae</taxon>
        <taxon>Letharia</taxon>
    </lineage>
</organism>
<comment type="caution">
    <text evidence="3">The sequence shown here is derived from an EMBL/GenBank/DDBJ whole genome shotgun (WGS) entry which is preliminary data.</text>
</comment>
<reference evidence="3 4" key="1">
    <citation type="journal article" date="2020" name="Genomics">
        <title>Complete, high-quality genomes from long-read metagenomic sequencing of two wolf lichen thalli reveals enigmatic genome architecture.</title>
        <authorList>
            <person name="McKenzie S.K."/>
            <person name="Walston R.F."/>
            <person name="Allen J.L."/>
        </authorList>
    </citation>
    <scope>NUCLEOTIDE SEQUENCE [LARGE SCALE GENOMIC DNA]</scope>
    <source>
        <strain evidence="3">WasteWater1</strain>
    </source>
</reference>
<evidence type="ECO:0000313" key="4">
    <source>
        <dbReference type="Proteomes" id="UP000593566"/>
    </source>
</evidence>
<dbReference type="Proteomes" id="UP000593566">
    <property type="component" value="Unassembled WGS sequence"/>
</dbReference>
<keyword evidence="1" id="KW-0175">Coiled coil</keyword>
<dbReference type="GeneID" id="59336216"/>
<name>A0A8H6CRV4_9LECA</name>
<proteinExistence type="predicted"/>
<feature type="region of interest" description="Disordered" evidence="2">
    <location>
        <begin position="28"/>
        <end position="102"/>
    </location>
</feature>
<feature type="compositionally biased region" description="Polar residues" evidence="2">
    <location>
        <begin position="42"/>
        <end position="64"/>
    </location>
</feature>
<gene>
    <name evidence="3" type="ORF">HO133_007819</name>
</gene>
<evidence type="ECO:0000256" key="2">
    <source>
        <dbReference type="SAM" id="MobiDB-lite"/>
    </source>
</evidence>
<feature type="coiled-coil region" evidence="1">
    <location>
        <begin position="149"/>
        <end position="185"/>
    </location>
</feature>
<sequence length="487" mass="55761">MENHVHSFLTKFRPAFGLLRNFRGKLPAKTPGDIESGRPDLIQSQSQDDTADATKNASQLQDTGSLRAKQEDSLDSSASNTNSGDDHENHPQPQFTEGPSRFVLAKDGSNDCVALLVNERFLAKLRDLFQENRDISALDGPLYHAKMDTTSIENSIQNAQESLKIAESEEQAEKYKKSIEQQASELLNIRHWKDKLEKEQSLIKGNLELSRSHTQWVLETAMKEADLLGPEKPLPAILLRDRETEYTEEEVEVPNYAMPAQSPAVSVASDHEEVELSEEENQRHAAYDDFIDRSQLLDTVQADFDDQQNNYRENLAMFQQKAEAGVSKMSRSDFDRRSVQYGQQLTRALIDAEEEFEEAREHAQALGAIGSDHGQEFYYGAEYEESWPENKIADYNSSHDWGFIHDWMDNIPNATSQSDTESVEIDEWDAEEVDVNDSISVIDREDYRQDIERYRRICARLEDPCPAVRWLGQPDAQPLERRYSFWM</sequence>
<accession>A0A8H6CRV4</accession>
<protein>
    <submittedName>
        <fullName evidence="3">Uncharacterized protein</fullName>
    </submittedName>
</protein>
<dbReference type="EMBL" id="JACCJB010000004">
    <property type="protein sequence ID" value="KAF6228091.1"/>
    <property type="molecule type" value="Genomic_DNA"/>
</dbReference>
<keyword evidence="4" id="KW-1185">Reference proteome</keyword>